<accession>A0ABD7D958</accession>
<dbReference type="GeneID" id="63984690"/>
<dbReference type="RefSeq" id="WP_158727633.1">
    <property type="nucleotide sequence ID" value="NZ_CP070243.1"/>
</dbReference>
<sequence length="107" mass="10843">MPATSSSSSSSSSSPLRTGARAAGLVVVAAVATMSLAVPASAAAGSSGESTNAAQKAADFRHYGGIYPDQAAADAAGALYILSGSAAQFVIEVIWDNGKRLFELWYW</sequence>
<protein>
    <submittedName>
        <fullName evidence="1">Uncharacterized protein</fullName>
    </submittedName>
</protein>
<dbReference type="Proteomes" id="UP000623926">
    <property type="component" value="Plasmid unnamed3"/>
</dbReference>
<name>A0ABD7D958_9ACTN</name>
<gene>
    <name evidence="1" type="ORF">I6J42_34400</name>
</gene>
<dbReference type="EMBL" id="CP070247">
    <property type="protein sequence ID" value="QRV39172.1"/>
    <property type="molecule type" value="Genomic_DNA"/>
</dbReference>
<proteinExistence type="predicted"/>
<evidence type="ECO:0000313" key="1">
    <source>
        <dbReference type="EMBL" id="QRV39172.1"/>
    </source>
</evidence>
<reference evidence="1 2" key="1">
    <citation type="submission" date="2021-02" db="EMBL/GenBank/DDBJ databases">
        <title>FDA dAtabase for Regulatory Grade micrObial Sequences (FDA-ARGOS): Supporting development and validation of Infectious Disease Dx tests.</title>
        <authorList>
            <person name="Sproer C."/>
            <person name="Gronow S."/>
            <person name="Severitt S."/>
            <person name="Schroder I."/>
            <person name="Tallon L."/>
            <person name="Sadzewicz L."/>
            <person name="Zhao X."/>
            <person name="Boylan J."/>
            <person name="Ott S."/>
            <person name="Bowen H."/>
            <person name="Vavikolanu K."/>
            <person name="Mehta A."/>
            <person name="Aluvathingal J."/>
            <person name="Nadendla S."/>
            <person name="Lowell S."/>
            <person name="Myers T."/>
            <person name="Yan Y."/>
            <person name="Sichtig H."/>
        </authorList>
    </citation>
    <scope>NUCLEOTIDE SEQUENCE [LARGE SCALE GENOMIC DNA]</scope>
    <source>
        <strain evidence="1 2">FDAARGOS_1212</strain>
        <plasmid evidence="1 2">unnamed3</plasmid>
    </source>
</reference>
<geneLocation type="plasmid" evidence="1 2">
    <name>unnamed3</name>
</geneLocation>
<evidence type="ECO:0000313" key="2">
    <source>
        <dbReference type="Proteomes" id="UP000623926"/>
    </source>
</evidence>
<organism evidence="1 2">
    <name type="scientific">Streptomyces californicus</name>
    <dbReference type="NCBI Taxonomy" id="67351"/>
    <lineage>
        <taxon>Bacteria</taxon>
        <taxon>Bacillati</taxon>
        <taxon>Actinomycetota</taxon>
        <taxon>Actinomycetes</taxon>
        <taxon>Kitasatosporales</taxon>
        <taxon>Streptomycetaceae</taxon>
        <taxon>Streptomyces</taxon>
    </lineage>
</organism>
<keyword evidence="1" id="KW-0614">Plasmid</keyword>
<dbReference type="AlphaFoldDB" id="A0ABD7D958"/>